<proteinExistence type="predicted"/>
<keyword evidence="3" id="KW-0238">DNA-binding</keyword>
<dbReference type="GO" id="GO:0000976">
    <property type="term" value="F:transcription cis-regulatory region binding"/>
    <property type="evidence" value="ECO:0007669"/>
    <property type="project" value="TreeGrafter"/>
</dbReference>
<evidence type="ECO:0000256" key="5">
    <source>
        <dbReference type="ARBA" id="ARBA00023242"/>
    </source>
</evidence>
<dbReference type="InterPro" id="IPR045314">
    <property type="entry name" value="bZIP_plant_GBF1"/>
</dbReference>
<evidence type="ECO:0000259" key="7">
    <source>
        <dbReference type="PROSITE" id="PS50217"/>
    </source>
</evidence>
<dbReference type="GO" id="GO:0005634">
    <property type="term" value="C:nucleus"/>
    <property type="evidence" value="ECO:0007669"/>
    <property type="project" value="UniProtKB-SubCell"/>
</dbReference>
<dbReference type="Proteomes" id="UP001153076">
    <property type="component" value="Unassembled WGS sequence"/>
</dbReference>
<dbReference type="AlphaFoldDB" id="A0A9Q1K8B6"/>
<feature type="domain" description="BZIP" evidence="7">
    <location>
        <begin position="24"/>
        <end position="87"/>
    </location>
</feature>
<comment type="caution">
    <text evidence="8">The sequence shown here is derived from an EMBL/GenBank/DDBJ whole genome shotgun (WGS) entry which is preliminary data.</text>
</comment>
<dbReference type="PROSITE" id="PS50217">
    <property type="entry name" value="BZIP"/>
    <property type="match status" value="1"/>
</dbReference>
<organism evidence="8 9">
    <name type="scientific">Carnegiea gigantea</name>
    <dbReference type="NCBI Taxonomy" id="171969"/>
    <lineage>
        <taxon>Eukaryota</taxon>
        <taxon>Viridiplantae</taxon>
        <taxon>Streptophyta</taxon>
        <taxon>Embryophyta</taxon>
        <taxon>Tracheophyta</taxon>
        <taxon>Spermatophyta</taxon>
        <taxon>Magnoliopsida</taxon>
        <taxon>eudicotyledons</taxon>
        <taxon>Gunneridae</taxon>
        <taxon>Pentapetalae</taxon>
        <taxon>Caryophyllales</taxon>
        <taxon>Cactineae</taxon>
        <taxon>Cactaceae</taxon>
        <taxon>Cactoideae</taxon>
        <taxon>Echinocereeae</taxon>
        <taxon>Carnegiea</taxon>
    </lineage>
</organism>
<dbReference type="Pfam" id="PF00170">
    <property type="entry name" value="bZIP_1"/>
    <property type="match status" value="1"/>
</dbReference>
<evidence type="ECO:0000313" key="9">
    <source>
        <dbReference type="Proteomes" id="UP001153076"/>
    </source>
</evidence>
<feature type="compositionally biased region" description="Basic and acidic residues" evidence="6">
    <location>
        <begin position="23"/>
        <end position="39"/>
    </location>
</feature>
<gene>
    <name evidence="8" type="ORF">Cgig2_003409</name>
</gene>
<protein>
    <recommendedName>
        <fullName evidence="7">BZIP domain-containing protein</fullName>
    </recommendedName>
</protein>
<name>A0A9Q1K8B6_9CARY</name>
<evidence type="ECO:0000256" key="3">
    <source>
        <dbReference type="ARBA" id="ARBA00023125"/>
    </source>
</evidence>
<evidence type="ECO:0000256" key="1">
    <source>
        <dbReference type="ARBA" id="ARBA00004123"/>
    </source>
</evidence>
<accession>A0A9Q1K8B6</accession>
<dbReference type="GO" id="GO:0045893">
    <property type="term" value="P:positive regulation of DNA-templated transcription"/>
    <property type="evidence" value="ECO:0007669"/>
    <property type="project" value="TreeGrafter"/>
</dbReference>
<evidence type="ECO:0000313" key="8">
    <source>
        <dbReference type="EMBL" id="KAJ8439196.1"/>
    </source>
</evidence>
<dbReference type="PANTHER" id="PTHR45764:SF38">
    <property type="entry name" value="BZIP TRANSCRIPTION FACTOR 44"/>
    <property type="match status" value="1"/>
</dbReference>
<keyword evidence="9" id="KW-1185">Reference proteome</keyword>
<dbReference type="GO" id="GO:0046982">
    <property type="term" value="F:protein heterodimerization activity"/>
    <property type="evidence" value="ECO:0007669"/>
    <property type="project" value="UniProtKB-ARBA"/>
</dbReference>
<dbReference type="CDD" id="cd14702">
    <property type="entry name" value="bZIP_plant_GBF1"/>
    <property type="match status" value="1"/>
</dbReference>
<sequence length="202" mass="22770">MASSNSSQMQNSGSEGDLQQVVMDERKRKRMESNRESARRSRARKQKHLDDLTAQIAQLKSENQQVLYTINLTTQQFLAVDAENSVLRAQMTELTQRLESLNEMINYMNALGGVARFEPEGLGILGNDMGDLGILNGYNGNNAHNLVCVNEPWNLGSYGFLNQSIMTSADVLQGDVQSVQHMMTAFSHFFKKGRRYADQRFL</sequence>
<keyword evidence="4" id="KW-0804">Transcription</keyword>
<feature type="region of interest" description="Disordered" evidence="6">
    <location>
        <begin position="1"/>
        <end position="48"/>
    </location>
</feature>
<dbReference type="SUPFAM" id="SSF57959">
    <property type="entry name" value="Leucine zipper domain"/>
    <property type="match status" value="1"/>
</dbReference>
<dbReference type="FunFam" id="1.20.5.170:FF:000020">
    <property type="entry name" value="BZIP transcription factor"/>
    <property type="match status" value="1"/>
</dbReference>
<dbReference type="InterPro" id="IPR004827">
    <property type="entry name" value="bZIP"/>
</dbReference>
<comment type="subcellular location">
    <subcellularLocation>
        <location evidence="1">Nucleus</location>
    </subcellularLocation>
</comment>
<dbReference type="Gene3D" id="1.20.5.170">
    <property type="match status" value="1"/>
</dbReference>
<dbReference type="InterPro" id="IPR046347">
    <property type="entry name" value="bZIP_sf"/>
</dbReference>
<dbReference type="OrthoDB" id="551672at2759"/>
<evidence type="ECO:0000256" key="4">
    <source>
        <dbReference type="ARBA" id="ARBA00023163"/>
    </source>
</evidence>
<dbReference type="PROSITE" id="PS00036">
    <property type="entry name" value="BZIP_BASIC"/>
    <property type="match status" value="1"/>
</dbReference>
<dbReference type="GO" id="GO:0003700">
    <property type="term" value="F:DNA-binding transcription factor activity"/>
    <property type="evidence" value="ECO:0007669"/>
    <property type="project" value="InterPro"/>
</dbReference>
<keyword evidence="5" id="KW-0539">Nucleus</keyword>
<dbReference type="EMBL" id="JAKOGI010000227">
    <property type="protein sequence ID" value="KAJ8439196.1"/>
    <property type="molecule type" value="Genomic_DNA"/>
</dbReference>
<feature type="compositionally biased region" description="Low complexity" evidence="6">
    <location>
        <begin position="1"/>
        <end position="14"/>
    </location>
</feature>
<evidence type="ECO:0000256" key="6">
    <source>
        <dbReference type="SAM" id="MobiDB-lite"/>
    </source>
</evidence>
<evidence type="ECO:0000256" key="2">
    <source>
        <dbReference type="ARBA" id="ARBA00023015"/>
    </source>
</evidence>
<dbReference type="SMART" id="SM00338">
    <property type="entry name" value="BRLZ"/>
    <property type="match status" value="1"/>
</dbReference>
<reference evidence="8" key="1">
    <citation type="submission" date="2022-04" db="EMBL/GenBank/DDBJ databases">
        <title>Carnegiea gigantea Genome sequencing and assembly v2.</title>
        <authorList>
            <person name="Copetti D."/>
            <person name="Sanderson M.J."/>
            <person name="Burquez A."/>
            <person name="Wojciechowski M.F."/>
        </authorList>
    </citation>
    <scope>NUCLEOTIDE SEQUENCE</scope>
    <source>
        <strain evidence="8">SGP5-SGP5p</strain>
        <tissue evidence="8">Aerial part</tissue>
    </source>
</reference>
<dbReference type="PANTHER" id="PTHR45764">
    <property type="entry name" value="BZIP TRANSCRIPTION FACTOR 44"/>
    <property type="match status" value="1"/>
</dbReference>
<keyword evidence="2" id="KW-0805">Transcription regulation</keyword>